<dbReference type="RefSeq" id="WP_310272972.1">
    <property type="nucleotide sequence ID" value="NZ_JAVDXU010000007.1"/>
</dbReference>
<name>A0ABU1YVY0_ROSSA</name>
<gene>
    <name evidence="2" type="ORF">J2X20_005716</name>
</gene>
<dbReference type="EMBL" id="JAVDXU010000007">
    <property type="protein sequence ID" value="MDR7273031.1"/>
    <property type="molecule type" value="Genomic_DNA"/>
</dbReference>
<feature type="compositionally biased region" description="Acidic residues" evidence="1">
    <location>
        <begin position="370"/>
        <end position="382"/>
    </location>
</feature>
<comment type="caution">
    <text evidence="2">The sequence shown here is derived from an EMBL/GenBank/DDBJ whole genome shotgun (WGS) entry which is preliminary data.</text>
</comment>
<reference evidence="2 3" key="1">
    <citation type="submission" date="2023-07" db="EMBL/GenBank/DDBJ databases">
        <title>Sorghum-associated microbial communities from plants grown in Nebraska, USA.</title>
        <authorList>
            <person name="Schachtman D."/>
        </authorList>
    </citation>
    <scope>NUCLEOTIDE SEQUENCE [LARGE SCALE GENOMIC DNA]</scope>
    <source>
        <strain evidence="2 3">BE314</strain>
    </source>
</reference>
<proteinExistence type="predicted"/>
<evidence type="ECO:0000313" key="2">
    <source>
        <dbReference type="EMBL" id="MDR7273031.1"/>
    </source>
</evidence>
<evidence type="ECO:0000256" key="1">
    <source>
        <dbReference type="SAM" id="MobiDB-lite"/>
    </source>
</evidence>
<sequence>MAQVKLPAPLTTASWDKQKSALAKAAKPPATKLPDELKELAKLNGAVGWDEFDADNYDSEGEIAAVTGELDKAVGSSIKALLAQLQAVEKSATSFETEAKKDKTFPKEVLTAVAAIIKAAKEHRDDVNASVEAAKKSLKAKGDKIAAEQKKAGAGGPPPKLVAMAKSRLLSTIALMVKPGGAPKTVRFMIVQGKKTTALALAYAVGPAQEKLLKGLLPGEAPYKVLKDPKAQVVWENKSLTFVSDKLSGTLLKKIQLWLKKQFKLNLKMRVRKSNGQVEEGDAGEDIPDDLLKQAASAGSGLTTAEVSKRRADMADDIKKGLAGPAQAQIKSLYASITELIKAGKADEADEALDEMEALLHADDGGGNDVLDEEADETEAEETGSGKPARRAVQEDEADEVETEEKPGAAFTKRMAAMGAAIKAGLAGPEKARIKLGLEKITELTGKSKFADAGKVLDAIQALLGKGGGDAPTTTGDGGGKGAAAALDEWKTRRAAAVTSLKAVATQVANAKHASSAKAIIELQAVIKNLTEAPSTVQQVKDLERWLKDDDVVTDVCELAEDIRTPLLGALGKLRDAIAA</sequence>
<protein>
    <submittedName>
        <fullName evidence="2">Uncharacterized protein</fullName>
    </submittedName>
</protein>
<dbReference type="Proteomes" id="UP001180453">
    <property type="component" value="Unassembled WGS sequence"/>
</dbReference>
<accession>A0ABU1YVY0</accession>
<feature type="region of interest" description="Disordered" evidence="1">
    <location>
        <begin position="362"/>
        <end position="407"/>
    </location>
</feature>
<organism evidence="2 3">
    <name type="scientific">Roseateles saccharophilus</name>
    <name type="common">Pseudomonas saccharophila</name>
    <dbReference type="NCBI Taxonomy" id="304"/>
    <lineage>
        <taxon>Bacteria</taxon>
        <taxon>Pseudomonadati</taxon>
        <taxon>Pseudomonadota</taxon>
        <taxon>Betaproteobacteria</taxon>
        <taxon>Burkholderiales</taxon>
        <taxon>Sphaerotilaceae</taxon>
        <taxon>Roseateles</taxon>
    </lineage>
</organism>
<keyword evidence="3" id="KW-1185">Reference proteome</keyword>
<evidence type="ECO:0000313" key="3">
    <source>
        <dbReference type="Proteomes" id="UP001180453"/>
    </source>
</evidence>